<protein>
    <recommendedName>
        <fullName evidence="3">alpha-L-fucosidase</fullName>
        <ecNumber evidence="3">3.2.1.51</ecNumber>
    </recommendedName>
</protein>
<dbReference type="InterPro" id="IPR016286">
    <property type="entry name" value="FUC_metazoa-typ"/>
</dbReference>
<dbReference type="Proteomes" id="UP000593892">
    <property type="component" value="Chromosome"/>
</dbReference>
<reference evidence="9 10" key="1">
    <citation type="submission" date="2020-10" db="EMBL/GenBank/DDBJ databases">
        <title>Complete genome sequence of Paludibaculum fermentans P105T, a facultatively anaerobic acidobacterium capable of dissimilatory Fe(III) reduction.</title>
        <authorList>
            <person name="Dedysh S.N."/>
            <person name="Beletsky A.V."/>
            <person name="Kulichevskaya I.S."/>
            <person name="Mardanov A.V."/>
            <person name="Ravin N.V."/>
        </authorList>
    </citation>
    <scope>NUCLEOTIDE SEQUENCE [LARGE SCALE GENOMIC DNA]</scope>
    <source>
        <strain evidence="9 10">P105</strain>
    </source>
</reference>
<dbReference type="EMBL" id="CP063849">
    <property type="protein sequence ID" value="QOY88609.1"/>
    <property type="molecule type" value="Genomic_DNA"/>
</dbReference>
<evidence type="ECO:0000256" key="6">
    <source>
        <dbReference type="ARBA" id="ARBA00023295"/>
    </source>
</evidence>
<sequence>MTARSCLLSLCLLSSSLAAAEPKRPSAQAVQQWQDRKFGLFIHWGLYAIPGGIWQGKPVTRGYSEQIQGEGKIARDEYAQLTTQFNPQKWDPEAVARLAKAAGMKFIVITSKHHDGFSMFGTRQSKFNVVDATPYGKDVVKGLAEACRRNGLKFGVYYSTIDWHDERATPSDGGRNNNEIPKAHEDFNVAQLKELMSNYGPMSEIWFDMGKPTPEQSKRFTDTVHALQPDCMVSGRVFNHQGDFTVMGDNHIPPYVIDEPWQTPASIYHETWGYRSWQKREDLPGKINEHIIKLVEVTSRGGNYLLNIGPMGDGSVVEFEQKVLEGIGAWVKVNGEAIYGAGPQPFREVAFGQVTVKPGRMYLMVRQWPADGKLELPGLKTKLRKAYFLTDSGKTPLILDNGSPVKSVTVTKRLETAPVTVIVAEYDGALTVIPPTLQPAASGALTLTSKQADSFYNYNGRGYYERPSVYKMEWHFTSKPGKYRLTVAPTNAGMAVTIDGKPAGEQVELMAGEYHTLAITPPKPFVKGDRLATVVESVRLTPQ</sequence>
<name>A0A7S7NS12_PALFE</name>
<dbReference type="SUPFAM" id="SSF51445">
    <property type="entry name" value="(Trans)glycosidases"/>
    <property type="match status" value="1"/>
</dbReference>
<dbReference type="GO" id="GO:0005764">
    <property type="term" value="C:lysosome"/>
    <property type="evidence" value="ECO:0007669"/>
    <property type="project" value="TreeGrafter"/>
</dbReference>
<evidence type="ECO:0000313" key="9">
    <source>
        <dbReference type="EMBL" id="QOY88609.1"/>
    </source>
</evidence>
<keyword evidence="10" id="KW-1185">Reference proteome</keyword>
<dbReference type="GO" id="GO:0004560">
    <property type="term" value="F:alpha-L-fucosidase activity"/>
    <property type="evidence" value="ECO:0007669"/>
    <property type="project" value="InterPro"/>
</dbReference>
<feature type="signal peptide" evidence="7">
    <location>
        <begin position="1"/>
        <end position="20"/>
    </location>
</feature>
<proteinExistence type="inferred from homology"/>
<dbReference type="SMART" id="SM00812">
    <property type="entry name" value="Alpha_L_fucos"/>
    <property type="match status" value="1"/>
</dbReference>
<evidence type="ECO:0000259" key="8">
    <source>
        <dbReference type="Pfam" id="PF01120"/>
    </source>
</evidence>
<dbReference type="InterPro" id="IPR057739">
    <property type="entry name" value="Glyco_hydro_29_N"/>
</dbReference>
<dbReference type="PANTHER" id="PTHR10030">
    <property type="entry name" value="ALPHA-L-FUCOSIDASE"/>
    <property type="match status" value="1"/>
</dbReference>
<dbReference type="RefSeq" id="WP_194450271.1">
    <property type="nucleotide sequence ID" value="NZ_CP063849.1"/>
</dbReference>
<evidence type="ECO:0000256" key="1">
    <source>
        <dbReference type="ARBA" id="ARBA00004071"/>
    </source>
</evidence>
<feature type="chain" id="PRO_5032437681" description="alpha-L-fucosidase" evidence="7">
    <location>
        <begin position="21"/>
        <end position="543"/>
    </location>
</feature>
<keyword evidence="6" id="KW-0326">Glycosidase</keyword>
<gene>
    <name evidence="9" type="ORF">IRI77_01210</name>
</gene>
<dbReference type="InterPro" id="IPR000933">
    <property type="entry name" value="Glyco_hydro_29"/>
</dbReference>
<dbReference type="PANTHER" id="PTHR10030:SF37">
    <property type="entry name" value="ALPHA-L-FUCOSIDASE-RELATED"/>
    <property type="match status" value="1"/>
</dbReference>
<evidence type="ECO:0000256" key="4">
    <source>
        <dbReference type="ARBA" id="ARBA00022729"/>
    </source>
</evidence>
<dbReference type="GO" id="GO:0016139">
    <property type="term" value="P:glycoside catabolic process"/>
    <property type="evidence" value="ECO:0007669"/>
    <property type="project" value="TreeGrafter"/>
</dbReference>
<dbReference type="GO" id="GO:0006004">
    <property type="term" value="P:fucose metabolic process"/>
    <property type="evidence" value="ECO:0007669"/>
    <property type="project" value="InterPro"/>
</dbReference>
<dbReference type="PRINTS" id="PR00741">
    <property type="entry name" value="GLHYDRLASE29"/>
</dbReference>
<evidence type="ECO:0000256" key="5">
    <source>
        <dbReference type="ARBA" id="ARBA00022801"/>
    </source>
</evidence>
<keyword evidence="5" id="KW-0378">Hydrolase</keyword>
<dbReference type="Pfam" id="PF01120">
    <property type="entry name" value="Alpha_L_fucos"/>
    <property type="match status" value="1"/>
</dbReference>
<organism evidence="9 10">
    <name type="scientific">Paludibaculum fermentans</name>
    <dbReference type="NCBI Taxonomy" id="1473598"/>
    <lineage>
        <taxon>Bacteria</taxon>
        <taxon>Pseudomonadati</taxon>
        <taxon>Acidobacteriota</taxon>
        <taxon>Terriglobia</taxon>
        <taxon>Bryobacterales</taxon>
        <taxon>Bryobacteraceae</taxon>
        <taxon>Paludibaculum</taxon>
    </lineage>
</organism>
<dbReference type="AlphaFoldDB" id="A0A7S7NS12"/>
<evidence type="ECO:0000256" key="3">
    <source>
        <dbReference type="ARBA" id="ARBA00012662"/>
    </source>
</evidence>
<feature type="domain" description="Glycoside hydrolase family 29 N-terminal" evidence="8">
    <location>
        <begin position="26"/>
        <end position="336"/>
    </location>
</feature>
<dbReference type="InterPro" id="IPR017853">
    <property type="entry name" value="GH"/>
</dbReference>
<keyword evidence="4 7" id="KW-0732">Signal</keyword>
<comment type="function">
    <text evidence="1">Alpha-L-fucosidase is responsible for hydrolyzing the alpha-1,6-linked fucose joined to the reducing-end N-acetylglucosamine of the carbohydrate moieties of glycoproteins.</text>
</comment>
<dbReference type="KEGG" id="pfer:IRI77_01210"/>
<comment type="similarity">
    <text evidence="2">Belongs to the glycosyl hydrolase 29 family.</text>
</comment>
<dbReference type="EC" id="3.2.1.51" evidence="3"/>
<accession>A0A7S7NS12</accession>
<evidence type="ECO:0000313" key="10">
    <source>
        <dbReference type="Proteomes" id="UP000593892"/>
    </source>
</evidence>
<evidence type="ECO:0000256" key="2">
    <source>
        <dbReference type="ARBA" id="ARBA00007951"/>
    </source>
</evidence>
<dbReference type="Gene3D" id="3.20.20.80">
    <property type="entry name" value="Glycosidases"/>
    <property type="match status" value="1"/>
</dbReference>
<evidence type="ECO:0000256" key="7">
    <source>
        <dbReference type="SAM" id="SignalP"/>
    </source>
</evidence>